<accession>A0A2J8QHF6</accession>
<protein>
    <submittedName>
        <fullName evidence="2">USF2 isoform 5</fullName>
    </submittedName>
</protein>
<feature type="compositionally biased region" description="Low complexity" evidence="1">
    <location>
        <begin position="9"/>
        <end position="18"/>
    </location>
</feature>
<evidence type="ECO:0000313" key="3">
    <source>
        <dbReference type="Proteomes" id="UP000236370"/>
    </source>
</evidence>
<feature type="compositionally biased region" description="Basic and acidic residues" evidence="1">
    <location>
        <begin position="96"/>
        <end position="112"/>
    </location>
</feature>
<evidence type="ECO:0000256" key="1">
    <source>
        <dbReference type="SAM" id="MobiDB-lite"/>
    </source>
</evidence>
<organism evidence="2 3">
    <name type="scientific">Pan troglodytes</name>
    <name type="common">Chimpanzee</name>
    <dbReference type="NCBI Taxonomy" id="9598"/>
    <lineage>
        <taxon>Eukaryota</taxon>
        <taxon>Metazoa</taxon>
        <taxon>Chordata</taxon>
        <taxon>Craniata</taxon>
        <taxon>Vertebrata</taxon>
        <taxon>Euteleostomi</taxon>
        <taxon>Mammalia</taxon>
        <taxon>Eutheria</taxon>
        <taxon>Euarchontoglires</taxon>
        <taxon>Primates</taxon>
        <taxon>Haplorrhini</taxon>
        <taxon>Catarrhini</taxon>
        <taxon>Hominidae</taxon>
        <taxon>Pan</taxon>
    </lineage>
</organism>
<name>A0A2J8QHF6_PANTR</name>
<comment type="caution">
    <text evidence="2">The sequence shown here is derived from an EMBL/GenBank/DDBJ whole genome shotgun (WGS) entry which is preliminary data.</text>
</comment>
<gene>
    <name evidence="2" type="ORF">CK820_G0030193</name>
</gene>
<evidence type="ECO:0000313" key="2">
    <source>
        <dbReference type="EMBL" id="PNI95651.1"/>
    </source>
</evidence>
<dbReference type="EMBL" id="NBAG03000037">
    <property type="protein sequence ID" value="PNI95651.1"/>
    <property type="molecule type" value="Genomic_DNA"/>
</dbReference>
<proteinExistence type="predicted"/>
<dbReference type="Proteomes" id="UP000236370">
    <property type="component" value="Unassembled WGS sequence"/>
</dbReference>
<feature type="region of interest" description="Disordered" evidence="1">
    <location>
        <begin position="1"/>
        <end position="112"/>
    </location>
</feature>
<reference evidence="2 3" key="1">
    <citation type="submission" date="2017-12" db="EMBL/GenBank/DDBJ databases">
        <title>High-resolution comparative analysis of great ape genomes.</title>
        <authorList>
            <person name="Pollen A."/>
            <person name="Hastie A."/>
            <person name="Hormozdiari F."/>
            <person name="Dougherty M."/>
            <person name="Liu R."/>
            <person name="Chaisson M."/>
            <person name="Hoppe E."/>
            <person name="Hill C."/>
            <person name="Pang A."/>
            <person name="Hillier L."/>
            <person name="Baker C."/>
            <person name="Armstrong J."/>
            <person name="Shendure J."/>
            <person name="Paten B."/>
            <person name="Wilson R."/>
            <person name="Chao H."/>
            <person name="Schneider V."/>
            <person name="Ventura M."/>
            <person name="Kronenberg Z."/>
            <person name="Murali S."/>
            <person name="Gordon D."/>
            <person name="Cantsilieris S."/>
            <person name="Munson K."/>
            <person name="Nelson B."/>
            <person name="Raja A."/>
            <person name="Underwood J."/>
            <person name="Diekhans M."/>
            <person name="Fiddes I."/>
            <person name="Haussler D."/>
            <person name="Eichler E."/>
        </authorList>
    </citation>
    <scope>NUCLEOTIDE SEQUENCE [LARGE SCALE GENOMIC DNA]</scope>
    <source>
        <strain evidence="2">Yerkes chimp pedigree #C0471</strain>
    </source>
</reference>
<dbReference type="AlphaFoldDB" id="A0A2J8QHF6"/>
<sequence length="112" mass="11598">MLDPGLDPAASATAAAAASHDKGPEAEEGVELQEGECLPGRPRPGRAGGARHGPDRAPTLLGPRRGRPRSGGADSGGHHQRPAGGVRRPQHPVPVPHRDKWRTGDIPRSPGD</sequence>